<feature type="transmembrane region" description="Helical" evidence="5">
    <location>
        <begin position="168"/>
        <end position="189"/>
    </location>
</feature>
<comment type="caution">
    <text evidence="6">The sequence shown here is derived from an EMBL/GenBank/DDBJ whole genome shotgun (WGS) entry which is preliminary data.</text>
</comment>
<feature type="transmembrane region" description="Helical" evidence="5">
    <location>
        <begin position="64"/>
        <end position="84"/>
    </location>
</feature>
<dbReference type="AlphaFoldDB" id="A0A1G2D719"/>
<dbReference type="PANTHER" id="PTHR16950:SF16">
    <property type="entry name" value="ZINC TRANSPORTER ZIP13"/>
    <property type="match status" value="1"/>
</dbReference>
<feature type="transmembrane region" description="Helical" evidence="5">
    <location>
        <begin position="228"/>
        <end position="248"/>
    </location>
</feature>
<keyword evidence="3 5" id="KW-1133">Transmembrane helix</keyword>
<name>A0A1G2D719_9BACT</name>
<organism evidence="6 7">
    <name type="scientific">Candidatus Lloydbacteria bacterium RIFCSPHIGHO2_02_FULL_50_13</name>
    <dbReference type="NCBI Taxonomy" id="1798661"/>
    <lineage>
        <taxon>Bacteria</taxon>
        <taxon>Candidatus Lloydiibacteriota</taxon>
    </lineage>
</organism>
<dbReference type="GO" id="GO:0005385">
    <property type="term" value="F:zinc ion transmembrane transporter activity"/>
    <property type="evidence" value="ECO:0007669"/>
    <property type="project" value="TreeGrafter"/>
</dbReference>
<reference evidence="6 7" key="1">
    <citation type="journal article" date="2016" name="Nat. Commun.">
        <title>Thousands of microbial genomes shed light on interconnected biogeochemical processes in an aquifer system.</title>
        <authorList>
            <person name="Anantharaman K."/>
            <person name="Brown C.T."/>
            <person name="Hug L.A."/>
            <person name="Sharon I."/>
            <person name="Castelle C.J."/>
            <person name="Probst A.J."/>
            <person name="Thomas B.C."/>
            <person name="Singh A."/>
            <person name="Wilkins M.J."/>
            <person name="Karaoz U."/>
            <person name="Brodie E.L."/>
            <person name="Williams K.H."/>
            <person name="Hubbard S.S."/>
            <person name="Banfield J.F."/>
        </authorList>
    </citation>
    <scope>NUCLEOTIDE SEQUENCE [LARGE SCALE GENOMIC DNA]</scope>
</reference>
<keyword evidence="2 5" id="KW-0812">Transmembrane</keyword>
<feature type="transmembrane region" description="Helical" evidence="5">
    <location>
        <begin position="195"/>
        <end position="216"/>
    </location>
</feature>
<dbReference type="InterPro" id="IPR003689">
    <property type="entry name" value="ZIP"/>
</dbReference>
<evidence type="ECO:0000256" key="5">
    <source>
        <dbReference type="SAM" id="Phobius"/>
    </source>
</evidence>
<dbReference type="STRING" id="1798661.A3D65_06215"/>
<comment type="subcellular location">
    <subcellularLocation>
        <location evidence="1">Membrane</location>
        <topology evidence="1">Multi-pass membrane protein</topology>
    </subcellularLocation>
</comment>
<dbReference type="Proteomes" id="UP000177996">
    <property type="component" value="Unassembled WGS sequence"/>
</dbReference>
<feature type="transmembrane region" description="Helical" evidence="5">
    <location>
        <begin position="36"/>
        <end position="58"/>
    </location>
</feature>
<evidence type="ECO:0000256" key="3">
    <source>
        <dbReference type="ARBA" id="ARBA00022989"/>
    </source>
</evidence>
<dbReference type="Pfam" id="PF02535">
    <property type="entry name" value="Zip"/>
    <property type="match status" value="2"/>
</dbReference>
<dbReference type="GO" id="GO:0016020">
    <property type="term" value="C:membrane"/>
    <property type="evidence" value="ECO:0007669"/>
    <property type="project" value="UniProtKB-SubCell"/>
</dbReference>
<dbReference type="PANTHER" id="PTHR16950">
    <property type="entry name" value="ZINC TRANSPORTER SLC39A7 HISTIDINE-RICH MEMBRANE PROTEIN KE4"/>
    <property type="match status" value="1"/>
</dbReference>
<evidence type="ECO:0000256" key="4">
    <source>
        <dbReference type="ARBA" id="ARBA00023136"/>
    </source>
</evidence>
<evidence type="ECO:0000256" key="1">
    <source>
        <dbReference type="ARBA" id="ARBA00004141"/>
    </source>
</evidence>
<evidence type="ECO:0000313" key="6">
    <source>
        <dbReference type="EMBL" id="OGZ08740.1"/>
    </source>
</evidence>
<keyword evidence="4 5" id="KW-0472">Membrane</keyword>
<evidence type="ECO:0008006" key="8">
    <source>
        <dbReference type="Google" id="ProtNLM"/>
    </source>
</evidence>
<dbReference type="GO" id="GO:0006882">
    <property type="term" value="P:intracellular zinc ion homeostasis"/>
    <property type="evidence" value="ECO:0007669"/>
    <property type="project" value="TreeGrafter"/>
</dbReference>
<evidence type="ECO:0000256" key="2">
    <source>
        <dbReference type="ARBA" id="ARBA00022692"/>
    </source>
</evidence>
<proteinExistence type="predicted"/>
<protein>
    <recommendedName>
        <fullName evidence="8">ZIP family metal transporter</fullName>
    </recommendedName>
</protein>
<accession>A0A1G2D719</accession>
<feature type="transmembrane region" description="Helical" evidence="5">
    <location>
        <begin position="6"/>
        <end position="29"/>
    </location>
</feature>
<gene>
    <name evidence="6" type="ORF">A3D65_06215</name>
</gene>
<dbReference type="EMBL" id="MHLL01000029">
    <property type="protein sequence ID" value="OGZ08740.1"/>
    <property type="molecule type" value="Genomic_DNA"/>
</dbReference>
<sequence length="249" mass="26762">MNTVWLYALISVALVSLISLIGLSLLSLAVDKLRRLLFLLVSLSAGVLMGDAFIHLLPELVADYGFDLSVSLSVLSGITVFFIVEKIVHWRHCHHQANGVHAHPFVVTNLVGDTVHNMVDGLVIGASYLVSVPVGVATTIAVALHEIPQEVSDFGVLIHGGFSKQKALWVNFLVALSSIVGVVAALLLGQYVGDITGFLLAFSAGAFIYIAAADLIPELHKEVRVSRSLGQLSLFILGIFVMMALLWLK</sequence>
<evidence type="ECO:0000313" key="7">
    <source>
        <dbReference type="Proteomes" id="UP000177996"/>
    </source>
</evidence>